<dbReference type="InterPro" id="IPR002048">
    <property type="entry name" value="EF_hand_dom"/>
</dbReference>
<dbReference type="InterPro" id="IPR000719">
    <property type="entry name" value="Prot_kinase_dom"/>
</dbReference>
<dbReference type="CDD" id="cd05117">
    <property type="entry name" value="STKc_CAMK"/>
    <property type="match status" value="1"/>
</dbReference>
<dbReference type="RefSeq" id="XP_010931028.1">
    <property type="nucleotide sequence ID" value="XM_010932726.3"/>
</dbReference>
<keyword evidence="5" id="KW-0519">Myristate</keyword>
<evidence type="ECO:0000313" key="22">
    <source>
        <dbReference type="RefSeq" id="XP_010931028.1"/>
    </source>
</evidence>
<keyword evidence="7" id="KW-0677">Repeat</keyword>
<evidence type="ECO:0000256" key="18">
    <source>
        <dbReference type="SAM" id="MobiDB-lite"/>
    </source>
</evidence>
<keyword evidence="9 22" id="KW-0418">Kinase</keyword>
<dbReference type="FunCoup" id="A0A6I9RR42">
    <property type="interactions" value="2105"/>
</dbReference>
<evidence type="ECO:0000256" key="5">
    <source>
        <dbReference type="ARBA" id="ARBA00022707"/>
    </source>
</evidence>
<dbReference type="GO" id="GO:0005509">
    <property type="term" value="F:calcium ion binding"/>
    <property type="evidence" value="ECO:0007669"/>
    <property type="project" value="InterPro"/>
</dbReference>
<dbReference type="Pfam" id="PF00069">
    <property type="entry name" value="Pkinase"/>
    <property type="match status" value="1"/>
</dbReference>
<feature type="binding site" evidence="17">
    <location>
        <position position="85"/>
    </location>
    <ligand>
        <name>ATP</name>
        <dbReference type="ChEBI" id="CHEBI:30616"/>
    </ligand>
</feature>
<feature type="domain" description="EF-hand" evidence="20">
    <location>
        <begin position="393"/>
        <end position="428"/>
    </location>
</feature>
<reference evidence="22" key="1">
    <citation type="submission" date="2025-08" db="UniProtKB">
        <authorList>
            <consortium name="RefSeq"/>
        </authorList>
    </citation>
    <scope>IDENTIFICATION</scope>
</reference>
<evidence type="ECO:0000256" key="13">
    <source>
        <dbReference type="ARBA" id="ARBA00023288"/>
    </source>
</evidence>
<evidence type="ECO:0000256" key="1">
    <source>
        <dbReference type="ARBA" id="ARBA00004635"/>
    </source>
</evidence>
<evidence type="ECO:0000256" key="15">
    <source>
        <dbReference type="ARBA" id="ARBA00047899"/>
    </source>
</evidence>
<dbReference type="Proteomes" id="UP000504607">
    <property type="component" value="Chromosome 9"/>
</dbReference>
<dbReference type="InterPro" id="IPR011992">
    <property type="entry name" value="EF-hand-dom_pair"/>
</dbReference>
<gene>
    <name evidence="22" type="primary">LOC105052035</name>
</gene>
<dbReference type="FunFam" id="1.10.238.10:FF:000050">
    <property type="entry name" value="Calcium-dependent protein kinase 7"/>
    <property type="match status" value="1"/>
</dbReference>
<evidence type="ECO:0000256" key="3">
    <source>
        <dbReference type="ARBA" id="ARBA00022527"/>
    </source>
</evidence>
<keyword evidence="8 17" id="KW-0547">Nucleotide-binding</keyword>
<dbReference type="Gene3D" id="1.10.238.10">
    <property type="entry name" value="EF-hand"/>
    <property type="match status" value="1"/>
</dbReference>
<dbReference type="InParanoid" id="A0A6I9RR42"/>
<dbReference type="Gene3D" id="3.30.200.20">
    <property type="entry name" value="Phosphorylase Kinase, domain 1"/>
    <property type="match status" value="1"/>
</dbReference>
<evidence type="ECO:0000256" key="16">
    <source>
        <dbReference type="ARBA" id="ARBA00048679"/>
    </source>
</evidence>
<comment type="catalytic activity">
    <reaction evidence="16">
        <text>L-seryl-[protein] + ATP = O-phospho-L-seryl-[protein] + ADP + H(+)</text>
        <dbReference type="Rhea" id="RHEA:17989"/>
        <dbReference type="Rhea" id="RHEA-COMP:9863"/>
        <dbReference type="Rhea" id="RHEA-COMP:11604"/>
        <dbReference type="ChEBI" id="CHEBI:15378"/>
        <dbReference type="ChEBI" id="CHEBI:29999"/>
        <dbReference type="ChEBI" id="CHEBI:30616"/>
        <dbReference type="ChEBI" id="CHEBI:83421"/>
        <dbReference type="ChEBI" id="CHEBI:456216"/>
        <dbReference type="EC" id="2.7.11.1"/>
    </reaction>
</comment>
<dbReference type="PROSITE" id="PS50222">
    <property type="entry name" value="EF_HAND_2"/>
    <property type="match status" value="4"/>
</dbReference>
<dbReference type="InterPro" id="IPR050205">
    <property type="entry name" value="CDPK_Ser/Thr_kinases"/>
</dbReference>
<evidence type="ECO:0000256" key="8">
    <source>
        <dbReference type="ARBA" id="ARBA00022741"/>
    </source>
</evidence>
<keyword evidence="21" id="KW-1185">Reference proteome</keyword>
<evidence type="ECO:0000256" key="2">
    <source>
        <dbReference type="ARBA" id="ARBA00012513"/>
    </source>
</evidence>
<keyword evidence="11 17" id="KW-0067">ATP-binding</keyword>
<dbReference type="GO" id="GO:0005524">
    <property type="term" value="F:ATP binding"/>
    <property type="evidence" value="ECO:0007669"/>
    <property type="project" value="UniProtKB-UniRule"/>
</dbReference>
<feature type="domain" description="EF-hand" evidence="20">
    <location>
        <begin position="429"/>
        <end position="464"/>
    </location>
</feature>
<dbReference type="FunFam" id="1.10.510.10:FF:000067">
    <property type="entry name" value="calcium-dependent protein kinase 13"/>
    <property type="match status" value="1"/>
</dbReference>
<sequence>MGNCCAVPGDPSEKRRRRKKEKKPNPFSLDYNRGTHHGVKLVVLKDPTGRDIESRYELGRELGRGEFGITYLCTDKETGEVLACKSISKKKLRTAVDIDDVRREVEIMRHLPRHPNIVTLKDTYEDDNAVHLVMELCEGGELFDRIVARGHYTERAAAVVTRTIVEVVQMCHKHGVMHRDLKPENFLFANKKEISPLKAIDFGLSVFFKPGERFNEIVGSPYYMAPEVLKRNYGPEVDVWSAGVILYILLCGVPPFWAETEQGVAQAIIRSVIDFKRDPWPKVSDNAKDLVRRMLDPDPKRRLTAQQVLEHPWLQNAKKAPNVSLGETVRARLQQFSVMNKFKKRALRVVAEHLSVEEVADIKDMFEKMDINSNGKISLEELKNGLHRLGHQIADADVQILMEAADVDGDGSLDYGEFVAVSIHLKKIGNDEHLRKAFAYFDQNNSGYIEIEELKNALADDLGPNHEEVINAIIHDVDTDKDGRISYEEFATMMKAGTDWRKASRQYSRERFNSLSLKLMKDGCLQLASEGR</sequence>
<comment type="similarity">
    <text evidence="14">Belongs to the protein kinase superfamily. Ser/Thr protein kinase family. CDPK subfamily.</text>
</comment>
<evidence type="ECO:0000256" key="11">
    <source>
        <dbReference type="ARBA" id="ARBA00022840"/>
    </source>
</evidence>
<name>A0A6I9RR42_ELAGV</name>
<dbReference type="SUPFAM" id="SSF47473">
    <property type="entry name" value="EF-hand"/>
    <property type="match status" value="1"/>
</dbReference>
<dbReference type="Pfam" id="PF13499">
    <property type="entry name" value="EF-hand_7"/>
    <property type="match status" value="2"/>
</dbReference>
<evidence type="ECO:0000256" key="12">
    <source>
        <dbReference type="ARBA" id="ARBA00023136"/>
    </source>
</evidence>
<dbReference type="SMART" id="SM00220">
    <property type="entry name" value="S_TKc"/>
    <property type="match status" value="1"/>
</dbReference>
<dbReference type="Gene3D" id="1.10.510.10">
    <property type="entry name" value="Transferase(Phosphotransferase) domain 1"/>
    <property type="match status" value="1"/>
</dbReference>
<keyword evidence="13" id="KW-0449">Lipoprotein</keyword>
<dbReference type="PROSITE" id="PS00107">
    <property type="entry name" value="PROTEIN_KINASE_ATP"/>
    <property type="match status" value="1"/>
</dbReference>
<evidence type="ECO:0000313" key="21">
    <source>
        <dbReference type="Proteomes" id="UP000504607"/>
    </source>
</evidence>
<dbReference type="SUPFAM" id="SSF56112">
    <property type="entry name" value="Protein kinase-like (PK-like)"/>
    <property type="match status" value="1"/>
</dbReference>
<evidence type="ECO:0000259" key="19">
    <source>
        <dbReference type="PROSITE" id="PS50011"/>
    </source>
</evidence>
<dbReference type="SMART" id="SM00054">
    <property type="entry name" value="EFh"/>
    <property type="match status" value="4"/>
</dbReference>
<organism evidence="21 22">
    <name type="scientific">Elaeis guineensis var. tenera</name>
    <name type="common">Oil palm</name>
    <dbReference type="NCBI Taxonomy" id="51953"/>
    <lineage>
        <taxon>Eukaryota</taxon>
        <taxon>Viridiplantae</taxon>
        <taxon>Streptophyta</taxon>
        <taxon>Embryophyta</taxon>
        <taxon>Tracheophyta</taxon>
        <taxon>Spermatophyta</taxon>
        <taxon>Magnoliopsida</taxon>
        <taxon>Liliopsida</taxon>
        <taxon>Arecaceae</taxon>
        <taxon>Arecoideae</taxon>
        <taxon>Cocoseae</taxon>
        <taxon>Elaeidinae</taxon>
        <taxon>Elaeis</taxon>
    </lineage>
</organism>
<dbReference type="PANTHER" id="PTHR24349">
    <property type="entry name" value="SERINE/THREONINE-PROTEIN KINASE"/>
    <property type="match status" value="1"/>
</dbReference>
<dbReference type="InterPro" id="IPR018247">
    <property type="entry name" value="EF_Hand_1_Ca_BS"/>
</dbReference>
<evidence type="ECO:0000256" key="4">
    <source>
        <dbReference type="ARBA" id="ARBA00022679"/>
    </source>
</evidence>
<dbReference type="InterPro" id="IPR017441">
    <property type="entry name" value="Protein_kinase_ATP_BS"/>
</dbReference>
<keyword evidence="4" id="KW-0808">Transferase</keyword>
<dbReference type="PROSITE" id="PS00108">
    <property type="entry name" value="PROTEIN_KINASE_ST"/>
    <property type="match status" value="1"/>
</dbReference>
<evidence type="ECO:0000259" key="20">
    <source>
        <dbReference type="PROSITE" id="PS50222"/>
    </source>
</evidence>
<evidence type="ECO:0000256" key="17">
    <source>
        <dbReference type="PROSITE-ProRule" id="PRU10141"/>
    </source>
</evidence>
<evidence type="ECO:0000256" key="6">
    <source>
        <dbReference type="ARBA" id="ARBA00022723"/>
    </source>
</evidence>
<feature type="region of interest" description="Disordered" evidence="18">
    <location>
        <begin position="1"/>
        <end position="31"/>
    </location>
</feature>
<dbReference type="OrthoDB" id="40902at2759"/>
<dbReference type="GO" id="GO:0016020">
    <property type="term" value="C:membrane"/>
    <property type="evidence" value="ECO:0007669"/>
    <property type="project" value="UniProtKB-SubCell"/>
</dbReference>
<protein>
    <recommendedName>
        <fullName evidence="2">non-specific serine/threonine protein kinase</fullName>
        <ecNumber evidence="2">2.7.11.1</ecNumber>
    </recommendedName>
</protein>
<keyword evidence="10" id="KW-0106">Calcium</keyword>
<dbReference type="InterPro" id="IPR008271">
    <property type="entry name" value="Ser/Thr_kinase_AS"/>
</dbReference>
<dbReference type="GO" id="GO:0004674">
    <property type="term" value="F:protein serine/threonine kinase activity"/>
    <property type="evidence" value="ECO:0007669"/>
    <property type="project" value="UniProtKB-KW"/>
</dbReference>
<evidence type="ECO:0000256" key="14">
    <source>
        <dbReference type="ARBA" id="ARBA00024334"/>
    </source>
</evidence>
<keyword evidence="12" id="KW-0472">Membrane</keyword>
<feature type="domain" description="EF-hand" evidence="20">
    <location>
        <begin position="357"/>
        <end position="392"/>
    </location>
</feature>
<feature type="domain" description="Protein kinase" evidence="19">
    <location>
        <begin position="56"/>
        <end position="314"/>
    </location>
</feature>
<dbReference type="PROSITE" id="PS50011">
    <property type="entry name" value="PROTEIN_KINASE_DOM"/>
    <property type="match status" value="1"/>
</dbReference>
<dbReference type="InterPro" id="IPR011009">
    <property type="entry name" value="Kinase-like_dom_sf"/>
</dbReference>
<dbReference type="KEGG" id="egu:105052035"/>
<evidence type="ECO:0000256" key="7">
    <source>
        <dbReference type="ARBA" id="ARBA00022737"/>
    </source>
</evidence>
<proteinExistence type="inferred from homology"/>
<dbReference type="EC" id="2.7.11.1" evidence="2"/>
<dbReference type="PROSITE" id="PS00018">
    <property type="entry name" value="EF_HAND_1"/>
    <property type="match status" value="4"/>
</dbReference>
<dbReference type="CDD" id="cd15898">
    <property type="entry name" value="EFh_PI-PLC"/>
    <property type="match status" value="1"/>
</dbReference>
<dbReference type="FunFam" id="3.30.200.20:FF:000004">
    <property type="entry name" value="Calcium-dependent protein kinase 1"/>
    <property type="match status" value="1"/>
</dbReference>
<comment type="subcellular location">
    <subcellularLocation>
        <location evidence="1">Membrane</location>
        <topology evidence="1">Lipid-anchor</topology>
    </subcellularLocation>
</comment>
<dbReference type="CDD" id="cd00051">
    <property type="entry name" value="EFh"/>
    <property type="match status" value="1"/>
</dbReference>
<dbReference type="AlphaFoldDB" id="A0A6I9RR42"/>
<evidence type="ECO:0000256" key="10">
    <source>
        <dbReference type="ARBA" id="ARBA00022837"/>
    </source>
</evidence>
<comment type="catalytic activity">
    <reaction evidence="15">
        <text>L-threonyl-[protein] + ATP = O-phospho-L-threonyl-[protein] + ADP + H(+)</text>
        <dbReference type="Rhea" id="RHEA:46608"/>
        <dbReference type="Rhea" id="RHEA-COMP:11060"/>
        <dbReference type="Rhea" id="RHEA-COMP:11605"/>
        <dbReference type="ChEBI" id="CHEBI:15378"/>
        <dbReference type="ChEBI" id="CHEBI:30013"/>
        <dbReference type="ChEBI" id="CHEBI:30616"/>
        <dbReference type="ChEBI" id="CHEBI:61977"/>
        <dbReference type="ChEBI" id="CHEBI:456216"/>
        <dbReference type="EC" id="2.7.11.1"/>
    </reaction>
</comment>
<accession>A0A6I9RR42</accession>
<dbReference type="GeneID" id="105052035"/>
<keyword evidence="6" id="KW-0479">Metal-binding</keyword>
<feature type="domain" description="EF-hand" evidence="20">
    <location>
        <begin position="465"/>
        <end position="500"/>
    </location>
</feature>
<evidence type="ECO:0000256" key="9">
    <source>
        <dbReference type="ARBA" id="ARBA00022777"/>
    </source>
</evidence>
<keyword evidence="3" id="KW-0723">Serine/threonine-protein kinase</keyword>